<gene>
    <name evidence="2" type="ORF">V1264_014582</name>
</gene>
<sequence length="853" mass="93362">MEAGDQTSDDEVFIGEITEKEKRHPGFTSRRRTTLYFPGISRPDSTVSVFEEVTDDGTLIFSCENQESNETVFNKSAEEKTESSHATDRLVHVGSLYDYDLCRRKPVDLPSADITGAANGLSRAETRDRVALTSMDSDSDYCSVSDGSLRGSVGSQAHSAVTCADVVHISPNTSDDRKRKRCQAVSPKVRRVQLQSPHLLVSPVAHFPNLTTSSPVVKRHIACKGMSAPADSNTASPTSIPNLLLQSSESAFSRLRLKSPEREARCDLGADKKSCLSPSPVLKDFPENHNTPAKFMPLTPETQQLLPPMKRKISKRSPPDDFKGRGDVEQKSLATRISETETRKKHKSCDSIHSATESKAEETCMLNGGDVSCDRFVHSTELYGQISQPTRSLFAGGDAQNVKFPSVFVPETPDVKSCAKKYVRVRPATMFSQELEDDGEIVSSSQVTDETMASPKLLSPRNHNSVPAAPLSPLSSFLSKSSRTPPSKHFSALKFKQTAFSSPDLFSSPTPSLTLVEKSQSQPHQASSFADPVHSPVPGSKVSVKLRSCSKSLQPIDEDGTEVIELENITATGPCTFFDAVSELKYQGKQDCKGKPEYLAQGRRAASADATVDENKENESVVSPSEQLDTDRRMAPVSSRSNNHDLKGIPEAEMTDLTAAGREEMTDLTAAGREEMTDLTAAGREEEIAQSPKLDYQGMTFAHLHMYLQSGRKSPFGEPVQPGEAGRGDLPDSRYARSNSTDDEVDAVSREVTTRVNTLLNGEIRHALLDPASSPALLMDFPAPREATRVSWSESLALEEPWDTQPPPLSATTPRSILHKRPAGRDFPFGEEPPSPIVLTRRRQPRFPRLFSS</sequence>
<feature type="region of interest" description="Disordered" evidence="1">
    <location>
        <begin position="310"/>
        <end position="330"/>
    </location>
</feature>
<feature type="region of interest" description="Disordered" evidence="1">
    <location>
        <begin position="436"/>
        <end position="465"/>
    </location>
</feature>
<feature type="region of interest" description="Disordered" evidence="1">
    <location>
        <begin position="511"/>
        <end position="541"/>
    </location>
</feature>
<feature type="compositionally biased region" description="Basic and acidic residues" evidence="1">
    <location>
        <begin position="726"/>
        <end position="735"/>
    </location>
</feature>
<dbReference type="EMBL" id="JBAMIC010000003">
    <property type="protein sequence ID" value="KAK7110759.1"/>
    <property type="molecule type" value="Genomic_DNA"/>
</dbReference>
<feature type="region of interest" description="Disordered" evidence="1">
    <location>
        <begin position="604"/>
        <end position="660"/>
    </location>
</feature>
<reference evidence="2 3" key="1">
    <citation type="submission" date="2024-02" db="EMBL/GenBank/DDBJ databases">
        <title>Chromosome-scale genome assembly of the rough periwinkle Littorina saxatilis.</title>
        <authorList>
            <person name="De Jode A."/>
            <person name="Faria R."/>
            <person name="Formenti G."/>
            <person name="Sims Y."/>
            <person name="Smith T.P."/>
            <person name="Tracey A."/>
            <person name="Wood J.M.D."/>
            <person name="Zagrodzka Z.B."/>
            <person name="Johannesson K."/>
            <person name="Butlin R.K."/>
            <person name="Leder E.H."/>
        </authorList>
    </citation>
    <scope>NUCLEOTIDE SEQUENCE [LARGE SCALE GENOMIC DNA]</scope>
    <source>
        <strain evidence="2">Snail1</strain>
        <tissue evidence="2">Muscle</tissue>
    </source>
</reference>
<evidence type="ECO:0000256" key="1">
    <source>
        <dbReference type="SAM" id="MobiDB-lite"/>
    </source>
</evidence>
<accession>A0AAN9BSV8</accession>
<dbReference type="AlphaFoldDB" id="A0AAN9BSV8"/>
<organism evidence="2 3">
    <name type="scientific">Littorina saxatilis</name>
    <dbReference type="NCBI Taxonomy" id="31220"/>
    <lineage>
        <taxon>Eukaryota</taxon>
        <taxon>Metazoa</taxon>
        <taxon>Spiralia</taxon>
        <taxon>Lophotrochozoa</taxon>
        <taxon>Mollusca</taxon>
        <taxon>Gastropoda</taxon>
        <taxon>Caenogastropoda</taxon>
        <taxon>Littorinimorpha</taxon>
        <taxon>Littorinoidea</taxon>
        <taxon>Littorinidae</taxon>
        <taxon>Littorina</taxon>
    </lineage>
</organism>
<keyword evidence="3" id="KW-1185">Reference proteome</keyword>
<feature type="compositionally biased region" description="Basic and acidic residues" evidence="1">
    <location>
        <begin position="317"/>
        <end position="330"/>
    </location>
</feature>
<evidence type="ECO:0000313" key="2">
    <source>
        <dbReference type="EMBL" id="KAK7110759.1"/>
    </source>
</evidence>
<feature type="region of interest" description="Disordered" evidence="1">
    <location>
        <begin position="712"/>
        <end position="747"/>
    </location>
</feature>
<feature type="region of interest" description="Disordered" evidence="1">
    <location>
        <begin position="799"/>
        <end position="837"/>
    </location>
</feature>
<name>A0AAN9BSV8_9CAEN</name>
<evidence type="ECO:0000313" key="3">
    <source>
        <dbReference type="Proteomes" id="UP001374579"/>
    </source>
</evidence>
<feature type="compositionally biased region" description="Polar residues" evidence="1">
    <location>
        <begin position="511"/>
        <end position="528"/>
    </location>
</feature>
<dbReference type="EMBL" id="JBAMIC010000003">
    <property type="protein sequence ID" value="KAK7110760.1"/>
    <property type="molecule type" value="Genomic_DNA"/>
</dbReference>
<proteinExistence type="predicted"/>
<dbReference type="Proteomes" id="UP001374579">
    <property type="component" value="Unassembled WGS sequence"/>
</dbReference>
<feature type="compositionally biased region" description="Polar residues" evidence="1">
    <location>
        <begin position="442"/>
        <end position="451"/>
    </location>
</feature>
<comment type="caution">
    <text evidence="2">The sequence shown here is derived from an EMBL/GenBank/DDBJ whole genome shotgun (WGS) entry which is preliminary data.</text>
</comment>
<protein>
    <submittedName>
        <fullName evidence="2">Uncharacterized protein</fullName>
    </submittedName>
</protein>